<dbReference type="Proteomes" id="UP000664209">
    <property type="component" value="Unassembled WGS sequence"/>
</dbReference>
<dbReference type="GO" id="GO:0046872">
    <property type="term" value="F:metal ion binding"/>
    <property type="evidence" value="ECO:0007669"/>
    <property type="project" value="InterPro"/>
</dbReference>
<reference evidence="5" key="1">
    <citation type="submission" date="2021-03" db="EMBL/GenBank/DDBJ databases">
        <title>Actinotalea soli sp. nov., isolated from soil.</title>
        <authorList>
            <person name="Ping W."/>
            <person name="Zhang J."/>
        </authorList>
    </citation>
    <scope>NUCLEOTIDE SEQUENCE</scope>
    <source>
        <strain evidence="5">BY-33</strain>
    </source>
</reference>
<dbReference type="PANTHER" id="PTHR42953">
    <property type="entry name" value="HIGH-AFFINITY ZINC UPTAKE SYSTEM PROTEIN ZNUA-RELATED"/>
    <property type="match status" value="1"/>
</dbReference>
<evidence type="ECO:0000313" key="6">
    <source>
        <dbReference type="Proteomes" id="UP000664209"/>
    </source>
</evidence>
<evidence type="ECO:0000256" key="3">
    <source>
        <dbReference type="ARBA" id="ARBA00022729"/>
    </source>
</evidence>
<evidence type="ECO:0000313" key="5">
    <source>
        <dbReference type="EMBL" id="MBO1750687.1"/>
    </source>
</evidence>
<keyword evidence="2" id="KW-0813">Transport</keyword>
<evidence type="ECO:0000256" key="1">
    <source>
        <dbReference type="ARBA" id="ARBA00011028"/>
    </source>
</evidence>
<dbReference type="GO" id="GO:0030001">
    <property type="term" value="P:metal ion transport"/>
    <property type="evidence" value="ECO:0007669"/>
    <property type="project" value="InterPro"/>
</dbReference>
<dbReference type="PANTHER" id="PTHR42953:SF3">
    <property type="entry name" value="HIGH-AFFINITY ZINC UPTAKE SYSTEM PROTEIN ZNUA"/>
    <property type="match status" value="1"/>
</dbReference>
<dbReference type="InterPro" id="IPR006127">
    <property type="entry name" value="ZnuA-like"/>
</dbReference>
<feature type="compositionally biased region" description="Basic and acidic residues" evidence="4">
    <location>
        <begin position="142"/>
        <end position="213"/>
    </location>
</feature>
<organism evidence="5 6">
    <name type="scientific">Actinotalea soli</name>
    <dbReference type="NCBI Taxonomy" id="2819234"/>
    <lineage>
        <taxon>Bacteria</taxon>
        <taxon>Bacillati</taxon>
        <taxon>Actinomycetota</taxon>
        <taxon>Actinomycetes</taxon>
        <taxon>Micrococcales</taxon>
        <taxon>Cellulomonadaceae</taxon>
        <taxon>Actinotalea</taxon>
    </lineage>
</organism>
<evidence type="ECO:0000256" key="4">
    <source>
        <dbReference type="SAM" id="MobiDB-lite"/>
    </source>
</evidence>
<gene>
    <name evidence="5" type="ORF">J4G33_02605</name>
</gene>
<feature type="region of interest" description="Disordered" evidence="4">
    <location>
        <begin position="140"/>
        <end position="213"/>
    </location>
</feature>
<comment type="similarity">
    <text evidence="1">Belongs to the bacterial solute-binding protein 9 family.</text>
</comment>
<evidence type="ECO:0000256" key="2">
    <source>
        <dbReference type="ARBA" id="ARBA00022448"/>
    </source>
</evidence>
<proteinExistence type="inferred from homology"/>
<dbReference type="Pfam" id="PF01297">
    <property type="entry name" value="ZnuA"/>
    <property type="match status" value="1"/>
</dbReference>
<keyword evidence="3" id="KW-0732">Signal</keyword>
<dbReference type="Gene3D" id="3.40.50.1980">
    <property type="entry name" value="Nitrogenase molybdenum iron protein domain"/>
    <property type="match status" value="3"/>
</dbReference>
<dbReference type="SUPFAM" id="SSF53807">
    <property type="entry name" value="Helical backbone' metal receptor"/>
    <property type="match status" value="1"/>
</dbReference>
<keyword evidence="6" id="KW-1185">Reference proteome</keyword>
<comment type="caution">
    <text evidence="5">The sequence shown here is derived from an EMBL/GenBank/DDBJ whole genome shotgun (WGS) entry which is preliminary data.</text>
</comment>
<accession>A0A939LMJ1</accession>
<dbReference type="InterPro" id="IPR050492">
    <property type="entry name" value="Bact_metal-bind_prot9"/>
</dbReference>
<dbReference type="EMBL" id="JAGEMK010000001">
    <property type="protein sequence ID" value="MBO1750687.1"/>
    <property type="molecule type" value="Genomic_DNA"/>
</dbReference>
<name>A0A939LMJ1_9CELL</name>
<sequence>MILMPPQRRSSLPRSVHGRRAAVVGAAVAGALALTACGGSTEAPAAQEETDATLTVLASFYPLQYVAEQIGGDAVEVLSATPPGIDPHDLELSPRQVREIGDADVVAYLSGFQPSVDEAIAAREPALVLDAATTEAVAAHMEPAEEHAEAEVHEEDDHAHEDEHADDDHAHDGEDDHAHDGHAHEGEDDHAHEDDHAEDDGHDHDHEHGEDPHFWLDPTLLAAVGQDLADLLGEARPELAEEFAERADALERDLTDLDTVMADGLAQCDRDVIVAAHEAYGFLAERYGLEQVGISGLDPESEPSPARLRAIRAVVEEHGVTTIFTESLVNPKVAETLAADLGIETDVLDPVESQVDDATDYRGAMENNLEALRTGLGCA</sequence>
<dbReference type="AlphaFoldDB" id="A0A939LMJ1"/>
<protein>
    <submittedName>
        <fullName evidence="5">Zinc ABC transporter substrate-binding protein</fullName>
    </submittedName>
</protein>